<dbReference type="PROSITE" id="PS51384">
    <property type="entry name" value="FAD_FR"/>
    <property type="match status" value="1"/>
</dbReference>
<evidence type="ECO:0000259" key="12">
    <source>
        <dbReference type="PROSITE" id="PS51384"/>
    </source>
</evidence>
<dbReference type="Gene3D" id="2.10.240.10">
    <property type="entry name" value="Dihydroorotate dehydrogenase, electron transfer subunit"/>
    <property type="match status" value="1"/>
</dbReference>
<organism evidence="13 14">
    <name type="scientific">Listeria floridensis FSL S10-1187</name>
    <dbReference type="NCBI Taxonomy" id="1265817"/>
    <lineage>
        <taxon>Bacteria</taxon>
        <taxon>Bacillati</taxon>
        <taxon>Bacillota</taxon>
        <taxon>Bacilli</taxon>
        <taxon>Bacillales</taxon>
        <taxon>Listeriaceae</taxon>
        <taxon>Listeria</taxon>
    </lineage>
</organism>
<evidence type="ECO:0000256" key="6">
    <source>
        <dbReference type="ARBA" id="ARBA00022827"/>
    </source>
</evidence>
<feature type="binding site" evidence="11">
    <location>
        <position position="225"/>
    </location>
    <ligand>
        <name>[2Fe-2S] cluster</name>
        <dbReference type="ChEBI" id="CHEBI:190135"/>
    </ligand>
</feature>
<evidence type="ECO:0000313" key="13">
    <source>
        <dbReference type="EMBL" id="EUJ33026.1"/>
    </source>
</evidence>
<name>A0ABN0RGJ4_9LIST</name>
<dbReference type="Gene3D" id="2.40.30.10">
    <property type="entry name" value="Translation factors"/>
    <property type="match status" value="1"/>
</dbReference>
<feature type="domain" description="FAD-binding FR-type" evidence="12">
    <location>
        <begin position="1"/>
        <end position="99"/>
    </location>
</feature>
<keyword evidence="3 11" id="KW-0285">Flavoprotein</keyword>
<reference evidence="13 14" key="1">
    <citation type="journal article" date="2014" name="Int. J. Syst. Evol. Microbiol.">
        <title>Listeria floridensis sp. nov., Listeria aquatica sp. nov., Listeria cornellensis sp. nov., Listeria riparia sp. nov. and Listeria grandensis sp. nov., from agricultural and natural environments.</title>
        <authorList>
            <person name="den Bakker H.C."/>
            <person name="Warchocki S."/>
            <person name="Wright E.M."/>
            <person name="Allred A.F."/>
            <person name="Ahlstrom C."/>
            <person name="Manuel C.S."/>
            <person name="Stasiewicz M.J."/>
            <person name="Burrell A."/>
            <person name="Roof S."/>
            <person name="Strawn L."/>
            <person name="Fortes E.D."/>
            <person name="Nightingale K.K."/>
            <person name="Kephart D."/>
            <person name="Wiedmann M."/>
        </authorList>
    </citation>
    <scope>NUCLEOTIDE SEQUENCE [LARGE SCALE GENOMIC DNA]</scope>
    <source>
        <strain evidence="13 14">FSL S10-1187</strain>
    </source>
</reference>
<dbReference type="PIRSF" id="PIRSF006816">
    <property type="entry name" value="Cyc3_hyd_g"/>
    <property type="match status" value="1"/>
</dbReference>
<dbReference type="InterPro" id="IPR017938">
    <property type="entry name" value="Riboflavin_synthase-like_b-brl"/>
</dbReference>
<comment type="cofactor">
    <cofactor evidence="11">
        <name>[2Fe-2S] cluster</name>
        <dbReference type="ChEBI" id="CHEBI:190135"/>
    </cofactor>
    <text evidence="11">Binds 1 [2Fe-2S] cluster per subunit.</text>
</comment>
<keyword evidence="10 11" id="KW-0411">Iron-sulfur</keyword>
<keyword evidence="14" id="KW-1185">Reference proteome</keyword>
<dbReference type="InterPro" id="IPR023455">
    <property type="entry name" value="Dihydroorotate_DHASE_ETsu"/>
</dbReference>
<evidence type="ECO:0000256" key="4">
    <source>
        <dbReference type="ARBA" id="ARBA00022714"/>
    </source>
</evidence>
<dbReference type="PANTHER" id="PTHR43513">
    <property type="entry name" value="DIHYDROOROTATE DEHYDROGENASE B (NAD(+)), ELECTRON TRANSFER SUBUNIT"/>
    <property type="match status" value="1"/>
</dbReference>
<evidence type="ECO:0000256" key="11">
    <source>
        <dbReference type="HAMAP-Rule" id="MF_01211"/>
    </source>
</evidence>
<comment type="caution">
    <text evidence="13">The sequence shown here is derived from an EMBL/GenBank/DDBJ whole genome shotgun (WGS) entry which is preliminary data.</text>
</comment>
<dbReference type="SUPFAM" id="SSF52343">
    <property type="entry name" value="Ferredoxin reductase-like, C-terminal NADP-linked domain"/>
    <property type="match status" value="1"/>
</dbReference>
<feature type="binding site" evidence="11">
    <location>
        <begin position="67"/>
        <end position="69"/>
    </location>
    <ligand>
        <name>FAD</name>
        <dbReference type="ChEBI" id="CHEBI:57692"/>
    </ligand>
</feature>
<comment type="cofactor">
    <cofactor evidence="11">
        <name>FAD</name>
        <dbReference type="ChEBI" id="CHEBI:57692"/>
    </cofactor>
    <text evidence="11">Binds 1 FAD per subunit.</text>
</comment>
<dbReference type="Pfam" id="PF00175">
    <property type="entry name" value="NAD_binding_1"/>
    <property type="match status" value="1"/>
</dbReference>
<keyword evidence="4 11" id="KW-0001">2Fe-2S</keyword>
<dbReference type="RefSeq" id="WP_036096751.1">
    <property type="nucleotide sequence ID" value="NZ_AODF01000008.1"/>
</dbReference>
<evidence type="ECO:0000256" key="2">
    <source>
        <dbReference type="ARBA" id="ARBA00022448"/>
    </source>
</evidence>
<evidence type="ECO:0000256" key="7">
    <source>
        <dbReference type="ARBA" id="ARBA00022975"/>
    </source>
</evidence>
<evidence type="ECO:0000313" key="14">
    <source>
        <dbReference type="Proteomes" id="UP000019249"/>
    </source>
</evidence>
<feature type="binding site" evidence="11">
    <location>
        <position position="222"/>
    </location>
    <ligand>
        <name>[2Fe-2S] cluster</name>
        <dbReference type="ChEBI" id="CHEBI:190135"/>
    </ligand>
</feature>
<dbReference type="Gene3D" id="3.40.50.80">
    <property type="entry name" value="Nucleotide-binding domain of ferredoxin-NADP reductase (FNR) module"/>
    <property type="match status" value="1"/>
</dbReference>
<dbReference type="InterPro" id="IPR017927">
    <property type="entry name" value="FAD-bd_FR_type"/>
</dbReference>
<evidence type="ECO:0000256" key="1">
    <source>
        <dbReference type="ARBA" id="ARBA00006422"/>
    </source>
</evidence>
<comment type="similarity">
    <text evidence="1 11">Belongs to the PyrK family.</text>
</comment>
<dbReference type="CDD" id="cd06218">
    <property type="entry name" value="DHOD_e_trans"/>
    <property type="match status" value="1"/>
</dbReference>
<sequence length="253" mass="27081">MDFENMKVVRQTEIADQIFELVLSGKNVAGMKPGQFLMVRPAREDLLLRRPISIAAYDKEKSECTLIYRASGDGTKAMANLQAGNTADVIGPLGSGFPVEDLMGKEVLLVGGGIGVPPLYELGKELAGKGAKVTFISGFESKKDAFLVDEMSEFGEVYVSTVDGSLGTKGFVTDVTKELSITPKRVYSCGPLAMLKAVQAAYPGSSTYLSLEERMACGIGACYACVCESAKEGIQQFKVCTDGPVFRADEVKL</sequence>
<dbReference type="InterPro" id="IPR037117">
    <property type="entry name" value="Dihydroorotate_DH_ele_sf"/>
</dbReference>
<keyword evidence="8 11" id="KW-0249">Electron transport</keyword>
<dbReference type="PANTHER" id="PTHR43513:SF3">
    <property type="entry name" value="DIHYDROOROTATE DEHYDROGENASE B (NAD(+)), ELECTRON TRANSFER SUBUNIT-RELATED"/>
    <property type="match status" value="1"/>
</dbReference>
<keyword evidence="2 11" id="KW-0813">Transport</keyword>
<feature type="binding site" evidence="11">
    <location>
        <begin position="50"/>
        <end position="53"/>
    </location>
    <ligand>
        <name>FAD</name>
        <dbReference type="ChEBI" id="CHEBI:57692"/>
    </ligand>
</feature>
<evidence type="ECO:0000256" key="9">
    <source>
        <dbReference type="ARBA" id="ARBA00023004"/>
    </source>
</evidence>
<dbReference type="InterPro" id="IPR012165">
    <property type="entry name" value="Cyt_c3_hydrogenase_gsu"/>
</dbReference>
<dbReference type="Pfam" id="PF10418">
    <property type="entry name" value="DHODB_Fe-S_bind"/>
    <property type="match status" value="1"/>
</dbReference>
<feature type="binding site" evidence="11">
    <location>
        <begin position="74"/>
        <end position="75"/>
    </location>
    <ligand>
        <name>FAD</name>
        <dbReference type="ChEBI" id="CHEBI:57692"/>
    </ligand>
</feature>
<dbReference type="PRINTS" id="PR00409">
    <property type="entry name" value="PHDIOXRDTASE"/>
</dbReference>
<gene>
    <name evidence="11" type="primary">pyrK</name>
    <name evidence="13" type="ORF">MFLO_05465</name>
</gene>
<evidence type="ECO:0000256" key="10">
    <source>
        <dbReference type="ARBA" id="ARBA00023014"/>
    </source>
</evidence>
<feature type="binding site" evidence="11">
    <location>
        <position position="217"/>
    </location>
    <ligand>
        <name>[2Fe-2S] cluster</name>
        <dbReference type="ChEBI" id="CHEBI:190135"/>
    </ligand>
</feature>
<dbReference type="InterPro" id="IPR001433">
    <property type="entry name" value="OxRdtase_FAD/NAD-bd"/>
</dbReference>
<evidence type="ECO:0000256" key="3">
    <source>
        <dbReference type="ARBA" id="ARBA00022630"/>
    </source>
</evidence>
<dbReference type="InterPro" id="IPR039261">
    <property type="entry name" value="FNR_nucleotide-bd"/>
</dbReference>
<protein>
    <recommendedName>
        <fullName evidence="11">Dihydroorotate dehydrogenase B (NAD(+)), electron transfer subunit</fullName>
    </recommendedName>
    <alternativeName>
        <fullName evidence="11">Dihydroorotate oxidase B, electron transfer subunit</fullName>
    </alternativeName>
</protein>
<proteinExistence type="inferred from homology"/>
<dbReference type="NCBIfam" id="NF000797">
    <property type="entry name" value="PRK00054.1-2"/>
    <property type="match status" value="1"/>
</dbReference>
<dbReference type="NCBIfam" id="NF000799">
    <property type="entry name" value="PRK00054.1-4"/>
    <property type="match status" value="1"/>
</dbReference>
<keyword evidence="9 11" id="KW-0408">Iron</keyword>
<dbReference type="Proteomes" id="UP000019249">
    <property type="component" value="Unassembled WGS sequence"/>
</dbReference>
<keyword evidence="5 11" id="KW-0479">Metal-binding</keyword>
<dbReference type="InterPro" id="IPR008333">
    <property type="entry name" value="Cbr1-like_FAD-bd_dom"/>
</dbReference>
<comment type="subunit">
    <text evidence="11">Heterotetramer of 2 PyrK and 2 PyrD type B subunits.</text>
</comment>
<keyword evidence="6 11" id="KW-0274">FAD</keyword>
<dbReference type="SUPFAM" id="SSF63380">
    <property type="entry name" value="Riboflavin synthase domain-like"/>
    <property type="match status" value="1"/>
</dbReference>
<accession>A0ABN0RGJ4</accession>
<comment type="function">
    <text evidence="11">Responsible for channeling the electrons from the oxidation of dihydroorotate from the FMN redox center in the PyrD type B subunit to the ultimate electron acceptor NAD(+).</text>
</comment>
<dbReference type="EMBL" id="AODF01000008">
    <property type="protein sequence ID" value="EUJ33026.1"/>
    <property type="molecule type" value="Genomic_DNA"/>
</dbReference>
<evidence type="ECO:0000256" key="5">
    <source>
        <dbReference type="ARBA" id="ARBA00022723"/>
    </source>
</evidence>
<feature type="binding site" evidence="11">
    <location>
        <position position="240"/>
    </location>
    <ligand>
        <name>[2Fe-2S] cluster</name>
        <dbReference type="ChEBI" id="CHEBI:190135"/>
    </ligand>
</feature>
<keyword evidence="7 11" id="KW-0665">Pyrimidine biosynthesis</keyword>
<dbReference type="Pfam" id="PF00970">
    <property type="entry name" value="FAD_binding_6"/>
    <property type="match status" value="1"/>
</dbReference>
<dbReference type="InterPro" id="IPR050353">
    <property type="entry name" value="PyrK_electron_transfer"/>
</dbReference>
<comment type="pathway">
    <text evidence="11">Pyrimidine metabolism; UMP biosynthesis via de novo pathway; orotate from (S)-dihydroorotate (NAD(+) route): step 1/1.</text>
</comment>
<evidence type="ECO:0000256" key="8">
    <source>
        <dbReference type="ARBA" id="ARBA00022982"/>
    </source>
</evidence>
<dbReference type="HAMAP" id="MF_01211">
    <property type="entry name" value="DHODB_Fe_S_bind"/>
    <property type="match status" value="1"/>
</dbReference>
<dbReference type="InterPro" id="IPR019480">
    <property type="entry name" value="Dihydroorotate_DH_Fe-S-bd"/>
</dbReference>